<dbReference type="SUPFAM" id="SSF51735">
    <property type="entry name" value="NAD(P)-binding Rossmann-fold domains"/>
    <property type="match status" value="1"/>
</dbReference>
<dbReference type="SUPFAM" id="SSF50129">
    <property type="entry name" value="GroES-like"/>
    <property type="match status" value="1"/>
</dbReference>
<feature type="domain" description="Enoyl reductase (ER)" evidence="8">
    <location>
        <begin position="14"/>
        <end position="323"/>
    </location>
</feature>
<dbReference type="Pfam" id="PF08240">
    <property type="entry name" value="ADH_N"/>
    <property type="match status" value="1"/>
</dbReference>
<dbReference type="RefSeq" id="XP_020906638.1">
    <property type="nucleotide sequence ID" value="XM_021050979.1"/>
</dbReference>
<comment type="subcellular location">
    <subcellularLocation>
        <location evidence="1">Cytoplasm</location>
    </subcellularLocation>
</comment>
<dbReference type="Gene3D" id="3.90.180.10">
    <property type="entry name" value="Medium-chain alcohol dehydrogenases, catalytic domain"/>
    <property type="match status" value="1"/>
</dbReference>
<comment type="similarity">
    <text evidence="2">Belongs to the zinc-containing alcohol dehydrogenase family. Quinone oxidoreductase subfamily.</text>
</comment>
<evidence type="ECO:0000259" key="8">
    <source>
        <dbReference type="SMART" id="SM00829"/>
    </source>
</evidence>
<dbReference type="InterPro" id="IPR013149">
    <property type="entry name" value="ADH-like_C"/>
</dbReference>
<dbReference type="Gene3D" id="3.40.50.720">
    <property type="entry name" value="NAD(P)-binding Rossmann-like Domain"/>
    <property type="match status" value="1"/>
</dbReference>
<dbReference type="GO" id="GO:0005829">
    <property type="term" value="C:cytosol"/>
    <property type="evidence" value="ECO:0007669"/>
    <property type="project" value="TreeGrafter"/>
</dbReference>
<dbReference type="InterPro" id="IPR011032">
    <property type="entry name" value="GroES-like_sf"/>
</dbReference>
<dbReference type="InterPro" id="IPR013154">
    <property type="entry name" value="ADH-like_N"/>
</dbReference>
<dbReference type="OrthoDB" id="3941538at2759"/>
<dbReference type="CDD" id="cd08253">
    <property type="entry name" value="zeta_crystallin"/>
    <property type="match status" value="1"/>
</dbReference>
<dbReference type="PANTHER" id="PTHR44154:SF1">
    <property type="entry name" value="QUINONE OXIDOREDUCTASE"/>
    <property type="match status" value="1"/>
</dbReference>
<dbReference type="GO" id="GO:0003960">
    <property type="term" value="F:quinone reductase (NADPH) activity"/>
    <property type="evidence" value="ECO:0007669"/>
    <property type="project" value="TreeGrafter"/>
</dbReference>
<proteinExistence type="inferred from homology"/>
<name>A0A913XLA6_EXADI</name>
<accession>A0A913XLA6</accession>
<keyword evidence="10" id="KW-1185">Reference proteome</keyword>
<dbReference type="GO" id="GO:0008270">
    <property type="term" value="F:zinc ion binding"/>
    <property type="evidence" value="ECO:0007669"/>
    <property type="project" value="InterPro"/>
</dbReference>
<evidence type="ECO:0000256" key="1">
    <source>
        <dbReference type="ARBA" id="ARBA00004496"/>
    </source>
</evidence>
<dbReference type="InterPro" id="IPR020843">
    <property type="entry name" value="ER"/>
</dbReference>
<reference evidence="9" key="1">
    <citation type="submission" date="2022-11" db="UniProtKB">
        <authorList>
            <consortium name="EnsemblMetazoa"/>
        </authorList>
    </citation>
    <scope>IDENTIFICATION</scope>
</reference>
<evidence type="ECO:0000313" key="10">
    <source>
        <dbReference type="Proteomes" id="UP000887567"/>
    </source>
</evidence>
<evidence type="ECO:0000256" key="6">
    <source>
        <dbReference type="ARBA" id="ARBA00022884"/>
    </source>
</evidence>
<evidence type="ECO:0000256" key="7">
    <source>
        <dbReference type="ARBA" id="ARBA00022990"/>
    </source>
</evidence>
<dbReference type="OMA" id="KGMTAHY"/>
<evidence type="ECO:0000256" key="3">
    <source>
        <dbReference type="ARBA" id="ARBA00011881"/>
    </source>
</evidence>
<dbReference type="GO" id="GO:0070402">
    <property type="term" value="F:NADPH binding"/>
    <property type="evidence" value="ECO:0007669"/>
    <property type="project" value="TreeGrafter"/>
</dbReference>
<keyword evidence="5" id="KW-0521">NADP</keyword>
<dbReference type="Proteomes" id="UP000887567">
    <property type="component" value="Unplaced"/>
</dbReference>
<protein>
    <recommendedName>
        <fullName evidence="8">Enoyl reductase (ER) domain-containing protein</fullName>
    </recommendedName>
</protein>
<dbReference type="GO" id="GO:0003730">
    <property type="term" value="F:mRNA 3'-UTR binding"/>
    <property type="evidence" value="ECO:0007669"/>
    <property type="project" value="TreeGrafter"/>
</dbReference>
<evidence type="ECO:0000256" key="2">
    <source>
        <dbReference type="ARBA" id="ARBA00010371"/>
    </source>
</evidence>
<dbReference type="PANTHER" id="PTHR44154">
    <property type="entry name" value="QUINONE OXIDOREDUCTASE"/>
    <property type="match status" value="1"/>
</dbReference>
<dbReference type="EnsemblMetazoa" id="XM_021050979.1">
    <property type="protein sequence ID" value="XP_020906638.1"/>
    <property type="gene ID" value="LOC110244756"/>
</dbReference>
<comment type="subunit">
    <text evidence="3">Homotetramer.</text>
</comment>
<dbReference type="Pfam" id="PF00107">
    <property type="entry name" value="ADH_zinc_N"/>
    <property type="match status" value="1"/>
</dbReference>
<evidence type="ECO:0000313" key="9">
    <source>
        <dbReference type="EnsemblMetazoa" id="XP_020906638.1"/>
    </source>
</evidence>
<evidence type="ECO:0000256" key="4">
    <source>
        <dbReference type="ARBA" id="ARBA00022490"/>
    </source>
</evidence>
<dbReference type="FunFam" id="3.90.180.10:FF:000016">
    <property type="entry name" value="Quinone oxidoreductase"/>
    <property type="match status" value="1"/>
</dbReference>
<dbReference type="AlphaFoldDB" id="A0A913XLA6"/>
<dbReference type="InterPro" id="IPR036291">
    <property type="entry name" value="NAD(P)-bd_dom_sf"/>
</dbReference>
<dbReference type="KEGG" id="epa:110244756"/>
<evidence type="ECO:0000256" key="5">
    <source>
        <dbReference type="ARBA" id="ARBA00022857"/>
    </source>
</evidence>
<dbReference type="GeneID" id="110244756"/>
<keyword evidence="4" id="KW-0963">Cytoplasm</keyword>
<dbReference type="PROSITE" id="PS01162">
    <property type="entry name" value="QOR_ZETA_CRYSTAL"/>
    <property type="match status" value="1"/>
</dbReference>
<keyword evidence="7" id="KW-0007">Acetylation</keyword>
<keyword evidence="6" id="KW-0694">RNA-binding</keyword>
<organism evidence="9 10">
    <name type="scientific">Exaiptasia diaphana</name>
    <name type="common">Tropical sea anemone</name>
    <name type="synonym">Aiptasia pulchella</name>
    <dbReference type="NCBI Taxonomy" id="2652724"/>
    <lineage>
        <taxon>Eukaryota</taxon>
        <taxon>Metazoa</taxon>
        <taxon>Cnidaria</taxon>
        <taxon>Anthozoa</taxon>
        <taxon>Hexacorallia</taxon>
        <taxon>Actiniaria</taxon>
        <taxon>Aiptasiidae</taxon>
        <taxon>Exaiptasia</taxon>
    </lineage>
</organism>
<dbReference type="SMART" id="SM00829">
    <property type="entry name" value="PKS_ER"/>
    <property type="match status" value="1"/>
</dbReference>
<sequence length="325" mass="34825">MSKLMRAILVSEFGGPEVLKLVKDIPVSKPSKGQVLIKLAAAGVNPVDTYIRSGTYARKPTLPYTPGADGAGVIEEVGEGVTQHKVGDRVYTFQAMSGTYAEYTLCNANSVYKLSDKLSFEQGAAFGVPYYTAYRALHHKLNVRPGETLLVHGASGGVGTATLQFAKNHGMIVFGTAGTKEGEKIVLNAGAHHVFNHFSPGYLDKIKETTGGTGVDVIVEMLANVNLHNDLQLLAYGGRIAVVGNRGNIEICPRDLMAKESCVMGVKLFGATEKDLKETSLVIDAGMELGWINPIVGREIPLDEATRAHEEILSKDALGKMVLKI</sequence>
<dbReference type="InterPro" id="IPR051603">
    <property type="entry name" value="Zinc-ADH_QOR/CCCR"/>
</dbReference>
<dbReference type="InterPro" id="IPR002364">
    <property type="entry name" value="Quin_OxRdtase/zeta-crystal_CS"/>
</dbReference>
<dbReference type="FunFam" id="3.40.50.720:FF:000244">
    <property type="entry name" value="quinone oxidoreductase"/>
    <property type="match status" value="1"/>
</dbReference>